<reference evidence="1 2" key="1">
    <citation type="submission" date="2018-10" db="EMBL/GenBank/DDBJ databases">
        <authorList>
            <person name="Criscuolo A."/>
        </authorList>
    </citation>
    <scope>NUCLEOTIDE SEQUENCE [LARGE SCALE GENOMIC DNA]</scope>
    <source>
        <strain evidence="1">DnA1</strain>
    </source>
</reference>
<organism evidence="1 2">
    <name type="scientific">Pigmentiphaga humi</name>
    <dbReference type="NCBI Taxonomy" id="2478468"/>
    <lineage>
        <taxon>Bacteria</taxon>
        <taxon>Pseudomonadati</taxon>
        <taxon>Pseudomonadota</taxon>
        <taxon>Betaproteobacteria</taxon>
        <taxon>Burkholderiales</taxon>
        <taxon>Alcaligenaceae</taxon>
        <taxon>Pigmentiphaga</taxon>
    </lineage>
</organism>
<dbReference type="GO" id="GO:0004725">
    <property type="term" value="F:protein tyrosine phosphatase activity"/>
    <property type="evidence" value="ECO:0007669"/>
    <property type="project" value="UniProtKB-EC"/>
</dbReference>
<dbReference type="EC" id="3.1.3.48" evidence="1"/>
<sequence>MDSEHRREVQRRYPVASGKTFLLGQWQSLEIADPINEPLPAFELAWQQCNDGAKAWVERLSAAGLVCAKATA</sequence>
<evidence type="ECO:0000313" key="1">
    <source>
        <dbReference type="EMBL" id="VCU70102.1"/>
    </source>
</evidence>
<protein>
    <submittedName>
        <fullName evidence="1">Low molecular weight protein-tyrosine-phosphatase etp</fullName>
        <ecNumber evidence="1">3.1.3.48</ecNumber>
    </submittedName>
</protein>
<dbReference type="SUPFAM" id="SSF52788">
    <property type="entry name" value="Phosphotyrosine protein phosphatases I"/>
    <property type="match status" value="1"/>
</dbReference>
<keyword evidence="2" id="KW-1185">Reference proteome</keyword>
<dbReference type="InterPro" id="IPR036196">
    <property type="entry name" value="Ptyr_pPase_sf"/>
</dbReference>
<evidence type="ECO:0000313" key="2">
    <source>
        <dbReference type="Proteomes" id="UP000277294"/>
    </source>
</evidence>
<gene>
    <name evidence="1" type="primary">etp</name>
    <name evidence="1" type="ORF">PIGHUM_02169</name>
</gene>
<name>A0A3P4B217_9BURK</name>
<dbReference type="Proteomes" id="UP000277294">
    <property type="component" value="Unassembled WGS sequence"/>
</dbReference>
<dbReference type="EMBL" id="UWPJ01000017">
    <property type="protein sequence ID" value="VCU70102.1"/>
    <property type="molecule type" value="Genomic_DNA"/>
</dbReference>
<accession>A0A3P4B217</accession>
<keyword evidence="1" id="KW-0378">Hydrolase</keyword>
<proteinExistence type="predicted"/>
<dbReference type="AlphaFoldDB" id="A0A3P4B217"/>
<dbReference type="Gene3D" id="3.40.50.2300">
    <property type="match status" value="1"/>
</dbReference>